<feature type="transmembrane region" description="Helical" evidence="1">
    <location>
        <begin position="287"/>
        <end position="309"/>
    </location>
</feature>
<gene>
    <name evidence="3" type="ORF">E0H26_08365</name>
</gene>
<feature type="transmembrane region" description="Helical" evidence="1">
    <location>
        <begin position="168"/>
        <end position="190"/>
    </location>
</feature>
<feature type="domain" description="CAAX prenyl protease 2/Lysostaphin resistance protein A-like" evidence="2">
    <location>
        <begin position="209"/>
        <end position="297"/>
    </location>
</feature>
<keyword evidence="1" id="KW-0812">Transmembrane</keyword>
<sequence>MGRCPASRSSADESSVLRQILTCARYDDSQRRDSCPRQMIRMARDDRLFGMTETLFGVRTPTLPDAPVPYHRLARTDRHRWWRPVLGTLLIMAGLPVMLAGGFGVASAVAWALDGPEDFLASGPEVELAITMVSLGLLIPLTLFAARWIQRRPAGTVSSVAGRLRWRWLATCLLLAVPVLALNFGVVGLLPGGGQASGGVGWERLVVGLAMVVVLVPLQAAGEEYLFRGWLVQAFGSWIRSPWPGVVVSAVLFGLAHGYGTLWGTAHLIIFGVVTAMVTIRTGGLEAAIALHVITNVAGVGLAVVTGTLEAPQAAADGPALTSIVDWFVLMLYGEAAVWLARRRGIQTHLRRP</sequence>
<feature type="transmembrane region" description="Helical" evidence="1">
    <location>
        <begin position="128"/>
        <end position="148"/>
    </location>
</feature>
<dbReference type="InterPro" id="IPR003675">
    <property type="entry name" value="Rce1/LyrA-like_dom"/>
</dbReference>
<keyword evidence="3" id="KW-0645">Protease</keyword>
<dbReference type="GO" id="GO:0006508">
    <property type="term" value="P:proteolysis"/>
    <property type="evidence" value="ECO:0007669"/>
    <property type="project" value="UniProtKB-KW"/>
</dbReference>
<dbReference type="PANTHER" id="PTHR43592:SF15">
    <property type="entry name" value="CAAX AMINO TERMINAL PROTEASE FAMILY PROTEIN"/>
    <property type="match status" value="1"/>
</dbReference>
<dbReference type="Pfam" id="PF02517">
    <property type="entry name" value="Rce1-like"/>
    <property type="match status" value="1"/>
</dbReference>
<proteinExistence type="predicted"/>
<keyword evidence="4" id="KW-1185">Reference proteome</keyword>
<keyword evidence="3" id="KW-0378">Hydrolase</keyword>
<feature type="transmembrane region" description="Helical" evidence="1">
    <location>
        <begin position="205"/>
        <end position="226"/>
    </location>
</feature>
<feature type="transmembrane region" description="Helical" evidence="1">
    <location>
        <begin position="85"/>
        <end position="113"/>
    </location>
</feature>
<dbReference type="PANTHER" id="PTHR43592">
    <property type="entry name" value="CAAX AMINO TERMINAL PROTEASE"/>
    <property type="match status" value="1"/>
</dbReference>
<evidence type="ECO:0000259" key="2">
    <source>
        <dbReference type="Pfam" id="PF02517"/>
    </source>
</evidence>
<evidence type="ECO:0000313" key="4">
    <source>
        <dbReference type="Proteomes" id="UP000292274"/>
    </source>
</evidence>
<keyword evidence="3" id="KW-0482">Metalloprotease</keyword>
<dbReference type="AlphaFoldDB" id="A0A4R0GRG6"/>
<feature type="transmembrane region" description="Helical" evidence="1">
    <location>
        <begin position="321"/>
        <end position="341"/>
    </location>
</feature>
<organism evidence="3 4">
    <name type="scientific">Micromonospora zingiberis</name>
    <dbReference type="NCBI Taxonomy" id="2053011"/>
    <lineage>
        <taxon>Bacteria</taxon>
        <taxon>Bacillati</taxon>
        <taxon>Actinomycetota</taxon>
        <taxon>Actinomycetes</taxon>
        <taxon>Micromonosporales</taxon>
        <taxon>Micromonosporaceae</taxon>
        <taxon>Micromonospora</taxon>
    </lineage>
</organism>
<feature type="transmembrane region" description="Helical" evidence="1">
    <location>
        <begin position="262"/>
        <end position="280"/>
    </location>
</feature>
<dbReference type="EMBL" id="SJJR01000004">
    <property type="protein sequence ID" value="TCB98389.1"/>
    <property type="molecule type" value="Genomic_DNA"/>
</dbReference>
<reference evidence="3 4" key="1">
    <citation type="submission" date="2019-02" db="EMBL/GenBank/DDBJ databases">
        <title>Jishengella sp. nov., isolated from a root of Zingiber montanum.</title>
        <authorList>
            <person name="Kuncharoen N."/>
            <person name="Kudo T."/>
            <person name="Masahiro Y."/>
            <person name="Ohkuma M."/>
            <person name="Tanasupawat S."/>
        </authorList>
    </citation>
    <scope>NUCLEOTIDE SEQUENCE [LARGE SCALE GENOMIC DNA]</scope>
    <source>
        <strain evidence="3 4">PLAI 1-1</strain>
    </source>
</reference>
<dbReference type="Proteomes" id="UP000292274">
    <property type="component" value="Unassembled WGS sequence"/>
</dbReference>
<evidence type="ECO:0000256" key="1">
    <source>
        <dbReference type="SAM" id="Phobius"/>
    </source>
</evidence>
<dbReference type="GO" id="GO:0008237">
    <property type="term" value="F:metallopeptidase activity"/>
    <property type="evidence" value="ECO:0007669"/>
    <property type="project" value="UniProtKB-KW"/>
</dbReference>
<dbReference type="OrthoDB" id="2680086at2"/>
<keyword evidence="1" id="KW-1133">Transmembrane helix</keyword>
<accession>A0A4R0GRG6</accession>
<dbReference type="GO" id="GO:0080120">
    <property type="term" value="P:CAAX-box protein maturation"/>
    <property type="evidence" value="ECO:0007669"/>
    <property type="project" value="UniProtKB-ARBA"/>
</dbReference>
<keyword evidence="1" id="KW-0472">Membrane</keyword>
<feature type="transmembrane region" description="Helical" evidence="1">
    <location>
        <begin position="238"/>
        <end position="256"/>
    </location>
</feature>
<name>A0A4R0GRG6_9ACTN</name>
<protein>
    <submittedName>
        <fullName evidence="3">CPBP family intramembrane metalloprotease</fullName>
    </submittedName>
</protein>
<dbReference type="GO" id="GO:0004175">
    <property type="term" value="F:endopeptidase activity"/>
    <property type="evidence" value="ECO:0007669"/>
    <property type="project" value="UniProtKB-ARBA"/>
</dbReference>
<evidence type="ECO:0000313" key="3">
    <source>
        <dbReference type="EMBL" id="TCB98389.1"/>
    </source>
</evidence>
<comment type="caution">
    <text evidence="3">The sequence shown here is derived from an EMBL/GenBank/DDBJ whole genome shotgun (WGS) entry which is preliminary data.</text>
</comment>